<evidence type="ECO:0000313" key="2">
    <source>
        <dbReference type="Proteomes" id="UP000032721"/>
    </source>
</evidence>
<dbReference type="HOGENOM" id="CLU_3335038_0_0_6"/>
<dbReference type="AlphaFoldDB" id="A0A068QPC0"/>
<protein>
    <submittedName>
        <fullName evidence="1">Uncharacterized protein</fullName>
    </submittedName>
</protein>
<accession>A0A068QPC0</accession>
<evidence type="ECO:0000313" key="1">
    <source>
        <dbReference type="EMBL" id="CDG16486.1"/>
    </source>
</evidence>
<dbReference type="KEGG" id="xdo:XDD1_0783"/>
<dbReference type="Proteomes" id="UP000032721">
    <property type="component" value="Chromosome"/>
</dbReference>
<organism evidence="1 2">
    <name type="scientific">Xenorhabdus doucetiae</name>
    <dbReference type="NCBI Taxonomy" id="351671"/>
    <lineage>
        <taxon>Bacteria</taxon>
        <taxon>Pseudomonadati</taxon>
        <taxon>Pseudomonadota</taxon>
        <taxon>Gammaproteobacteria</taxon>
        <taxon>Enterobacterales</taxon>
        <taxon>Morganellaceae</taxon>
        <taxon>Xenorhabdus</taxon>
    </lineage>
</organism>
<dbReference type="EMBL" id="FO704550">
    <property type="protein sequence ID" value="CDG16486.1"/>
    <property type="molecule type" value="Genomic_DNA"/>
</dbReference>
<proteinExistence type="predicted"/>
<sequence length="38" mass="4512">MNSATHLGCLFSYNAMISHHRHIHSENDLIKFIELHYM</sequence>
<gene>
    <name evidence="1" type="ORF">XDD1_0783</name>
</gene>
<reference evidence="1 2" key="1">
    <citation type="submission" date="2013-07" db="EMBL/GenBank/DDBJ databases">
        <authorList>
            <person name="Genoscope - CEA"/>
        </authorList>
    </citation>
    <scope>NUCLEOTIDE SEQUENCE [LARGE SCALE GENOMIC DNA]</scope>
    <source>
        <strain evidence="2">FRM16 / DSM 17909</strain>
    </source>
</reference>
<name>A0A068QPC0_9GAMM</name>